<gene>
    <name evidence="5" type="ORF">QBC35DRAFT_399254</name>
</gene>
<feature type="compositionally biased region" description="Basic and acidic residues" evidence="4">
    <location>
        <begin position="1037"/>
        <end position="1059"/>
    </location>
</feature>
<dbReference type="SUPFAM" id="SSF48371">
    <property type="entry name" value="ARM repeat"/>
    <property type="match status" value="1"/>
</dbReference>
<accession>A0AAN6X2J9</accession>
<dbReference type="Proteomes" id="UP001302126">
    <property type="component" value="Unassembled WGS sequence"/>
</dbReference>
<evidence type="ECO:0000313" key="6">
    <source>
        <dbReference type="Proteomes" id="UP001302126"/>
    </source>
</evidence>
<comment type="similarity">
    <text evidence="2">Belongs to the MYBBP1A family.</text>
</comment>
<reference evidence="5" key="2">
    <citation type="submission" date="2023-05" db="EMBL/GenBank/DDBJ databases">
        <authorList>
            <consortium name="Lawrence Berkeley National Laboratory"/>
            <person name="Steindorff A."/>
            <person name="Hensen N."/>
            <person name="Bonometti L."/>
            <person name="Westerberg I."/>
            <person name="Brannstrom I.O."/>
            <person name="Guillou S."/>
            <person name="Cros-Aarteil S."/>
            <person name="Calhoun S."/>
            <person name="Haridas S."/>
            <person name="Kuo A."/>
            <person name="Mondo S."/>
            <person name="Pangilinan J."/>
            <person name="Riley R."/>
            <person name="Labutti K."/>
            <person name="Andreopoulos B."/>
            <person name="Lipzen A."/>
            <person name="Chen C."/>
            <person name="Yanf M."/>
            <person name="Daum C."/>
            <person name="Ng V."/>
            <person name="Clum A."/>
            <person name="Ohm R."/>
            <person name="Martin F."/>
            <person name="Silar P."/>
            <person name="Natvig D."/>
            <person name="Lalanne C."/>
            <person name="Gautier V."/>
            <person name="Ament-Velasquez S.L."/>
            <person name="Kruys A."/>
            <person name="Hutchinson M.I."/>
            <person name="Powell A.J."/>
            <person name="Barry K."/>
            <person name="Miller A.N."/>
            <person name="Grigoriev I.V."/>
            <person name="Debuchy R."/>
            <person name="Gladieux P."/>
            <person name="Thoren M.H."/>
            <person name="Johannesson H."/>
        </authorList>
    </citation>
    <scope>NUCLEOTIDE SEQUENCE</scope>
    <source>
        <strain evidence="5">PSN309</strain>
    </source>
</reference>
<evidence type="ECO:0000256" key="2">
    <source>
        <dbReference type="ARBA" id="ARBA00006809"/>
    </source>
</evidence>
<feature type="region of interest" description="Disordered" evidence="4">
    <location>
        <begin position="1"/>
        <end position="56"/>
    </location>
</feature>
<proteinExistence type="inferred from homology"/>
<dbReference type="InterPro" id="IPR016024">
    <property type="entry name" value="ARM-type_fold"/>
</dbReference>
<reference evidence="5" key="1">
    <citation type="journal article" date="2023" name="Mol. Phylogenet. Evol.">
        <title>Genome-scale phylogeny and comparative genomics of the fungal order Sordariales.</title>
        <authorList>
            <person name="Hensen N."/>
            <person name="Bonometti L."/>
            <person name="Westerberg I."/>
            <person name="Brannstrom I.O."/>
            <person name="Guillou S."/>
            <person name="Cros-Aarteil S."/>
            <person name="Calhoun S."/>
            <person name="Haridas S."/>
            <person name="Kuo A."/>
            <person name="Mondo S."/>
            <person name="Pangilinan J."/>
            <person name="Riley R."/>
            <person name="LaButti K."/>
            <person name="Andreopoulos B."/>
            <person name="Lipzen A."/>
            <person name="Chen C."/>
            <person name="Yan M."/>
            <person name="Daum C."/>
            <person name="Ng V."/>
            <person name="Clum A."/>
            <person name="Steindorff A."/>
            <person name="Ohm R.A."/>
            <person name="Martin F."/>
            <person name="Silar P."/>
            <person name="Natvig D.O."/>
            <person name="Lalanne C."/>
            <person name="Gautier V."/>
            <person name="Ament-Velasquez S.L."/>
            <person name="Kruys A."/>
            <person name="Hutchinson M.I."/>
            <person name="Powell A.J."/>
            <person name="Barry K."/>
            <person name="Miller A.N."/>
            <person name="Grigoriev I.V."/>
            <person name="Debuchy R."/>
            <person name="Gladieux P."/>
            <person name="Hiltunen Thoren M."/>
            <person name="Johannesson H."/>
        </authorList>
    </citation>
    <scope>NUCLEOTIDE SEQUENCE</scope>
    <source>
        <strain evidence="5">PSN309</strain>
    </source>
</reference>
<evidence type="ECO:0000256" key="4">
    <source>
        <dbReference type="SAM" id="MobiDB-lite"/>
    </source>
</evidence>
<feature type="region of interest" description="Disordered" evidence="4">
    <location>
        <begin position="1032"/>
        <end position="1069"/>
    </location>
</feature>
<dbReference type="InterPro" id="IPR007015">
    <property type="entry name" value="DNA_pol_V/MYBBP1A"/>
</dbReference>
<feature type="region of interest" description="Disordered" evidence="4">
    <location>
        <begin position="297"/>
        <end position="318"/>
    </location>
</feature>
<dbReference type="PANTHER" id="PTHR13213">
    <property type="entry name" value="MYB-BINDING PROTEIN 1A FAMILY MEMBER"/>
    <property type="match status" value="1"/>
</dbReference>
<evidence type="ECO:0000256" key="1">
    <source>
        <dbReference type="ARBA" id="ARBA00004123"/>
    </source>
</evidence>
<feature type="compositionally biased region" description="Acidic residues" evidence="4">
    <location>
        <begin position="737"/>
        <end position="789"/>
    </location>
</feature>
<dbReference type="GO" id="GO:0006355">
    <property type="term" value="P:regulation of DNA-templated transcription"/>
    <property type="evidence" value="ECO:0007669"/>
    <property type="project" value="InterPro"/>
</dbReference>
<keyword evidence="3" id="KW-0539">Nucleus</keyword>
<feature type="region of interest" description="Disordered" evidence="4">
    <location>
        <begin position="811"/>
        <end position="832"/>
    </location>
</feature>
<organism evidence="5 6">
    <name type="scientific">Podospora australis</name>
    <dbReference type="NCBI Taxonomy" id="1536484"/>
    <lineage>
        <taxon>Eukaryota</taxon>
        <taxon>Fungi</taxon>
        <taxon>Dikarya</taxon>
        <taxon>Ascomycota</taxon>
        <taxon>Pezizomycotina</taxon>
        <taxon>Sordariomycetes</taxon>
        <taxon>Sordariomycetidae</taxon>
        <taxon>Sordariales</taxon>
        <taxon>Podosporaceae</taxon>
        <taxon>Podospora</taxon>
    </lineage>
</organism>
<feature type="region of interest" description="Disordered" evidence="4">
    <location>
        <begin position="737"/>
        <end position="795"/>
    </location>
</feature>
<feature type="compositionally biased region" description="Basic residues" evidence="4">
    <location>
        <begin position="1060"/>
        <end position="1069"/>
    </location>
</feature>
<evidence type="ECO:0000313" key="5">
    <source>
        <dbReference type="EMBL" id="KAK4192844.1"/>
    </source>
</evidence>
<evidence type="ECO:0000256" key="3">
    <source>
        <dbReference type="ARBA" id="ARBA00023242"/>
    </source>
</evidence>
<dbReference type="AlphaFoldDB" id="A0AAN6X2J9"/>
<feature type="compositionally biased region" description="Low complexity" evidence="4">
    <location>
        <begin position="30"/>
        <end position="41"/>
    </location>
</feature>
<name>A0AAN6X2J9_9PEZI</name>
<protein>
    <submittedName>
        <fullName evidence="5">DNA polymerase V</fullName>
    </submittedName>
</protein>
<dbReference type="PANTHER" id="PTHR13213:SF2">
    <property type="entry name" value="MYB-BINDING PROTEIN 1A"/>
    <property type="match status" value="1"/>
</dbReference>
<comment type="subcellular location">
    <subcellularLocation>
        <location evidence="1">Nucleus</location>
    </subcellularLocation>
</comment>
<keyword evidence="6" id="KW-1185">Reference proteome</keyword>
<dbReference type="GO" id="GO:0000182">
    <property type="term" value="F:rDNA binding"/>
    <property type="evidence" value="ECO:0007669"/>
    <property type="project" value="TreeGrafter"/>
</dbReference>
<dbReference type="Pfam" id="PF04931">
    <property type="entry name" value="DNA_pol_phi"/>
    <property type="match status" value="1"/>
</dbReference>
<sequence length="1069" mass="119120">MANKRKRTPKEAAIEKIQQPTQKRSKKESSSSTAPTKSSSSDVPAPPIRLFTSETNIDERRRETELYDKLGREDEEDRIAAAGEIFSSLLGGADGNSVPEPILRKHLEKRLFRGLASGRNASRLGFSLVLTLLLAELFGEKNLAGTKYKGLTFDEARKILVRSTTPFGNPSGQEERNHWFGQLFGIECFVRSGILFGESNNERWSEILDLLLELSRKKSWLKPQCGYVVVQAVEKMDQKLVESTLQKLADEGFAKTPEGVGIWITALDKFPNLKVPAQPWKNPLATTSLAALPAALKDSGREEPSQETNGVGKKQQIKQGSWTAQLHFVWDLIPKHFEKLGKKSEDEASEQFKQFWNRVVDEAFFSKNASDSQKFSGFMIFQKMLEGAAECQFIIKTLFSKNIMVCLMNQAAKEDRYLHRAALKALKAIDAAVQTNPTFLPTILKELFGKHGAYNFDQRTNTKTVDKLLQHTTPTTIKPVLKVLQLKDPSKSGLDEDQYYQALGNYLLKLSSVPPPEDSDSTTQSVPGSAIKVLAELAYSNKDVPEKLRETLRTRATSAFAKLIRRPEDFGHLCDAILSIEAEVDADDEVAGVALPRSFERLKDLLDADKATKTTKAPRQALALLYAVAILQIYNQDPDVLNLFEELEECYSKFTGLDSKDDSDDEGDEGVSEFLVEILLAILVQPSALMRQVSQQVFEAFTGLMTPEAIELLTEPLSAEESAKGKQALFNEENDDLLDAEGGSEDEEEFEGELDSDVEMVDLEDAPSEADDDSESSSDNDEEEDEEESAQNQDEGALDALEKALSEALGNHRLPEGADDDDAGSDHGSDMTDSEMLAVDEKLAEVFRQRAKTTSKKKEKKDAKETVVNFKHRVLDLLAVFVKKESVNANPLVFDTLIPLLNLIRTTTVRPLANKAHDAIQNFAKGLKRARSGPSDQTQKLGEEVDSDDLLDLLRNIHEEASKDPSHAFAKTVSTASLAVASVICRENKDMIERVAQVYMETQIKVAKGEVRIQPALFENWLNWCQSHGSAAFSAAQEEKEREEKEAKEKEEKAKMEKKKDKKEKKGKK</sequence>
<dbReference type="GO" id="GO:0005730">
    <property type="term" value="C:nucleolus"/>
    <property type="evidence" value="ECO:0007669"/>
    <property type="project" value="InterPro"/>
</dbReference>
<comment type="caution">
    <text evidence="5">The sequence shown here is derived from an EMBL/GenBank/DDBJ whole genome shotgun (WGS) entry which is preliminary data.</text>
</comment>
<dbReference type="EMBL" id="MU864353">
    <property type="protein sequence ID" value="KAK4192844.1"/>
    <property type="molecule type" value="Genomic_DNA"/>
</dbReference>